<accession>A0A833GYB3</accession>
<name>A0A833GYB3_9LEPT</name>
<dbReference type="AlphaFoldDB" id="A0A833GYB3"/>
<evidence type="ECO:0000313" key="2">
    <source>
        <dbReference type="Proteomes" id="UP000460298"/>
    </source>
</evidence>
<protein>
    <submittedName>
        <fullName evidence="1">DUF2804 domain-containing protein</fullName>
    </submittedName>
</protein>
<dbReference type="EMBL" id="WBUI01000029">
    <property type="protein sequence ID" value="KAB2929575.1"/>
    <property type="molecule type" value="Genomic_DNA"/>
</dbReference>
<sequence>MNRRITTEHPLHDESGNLIEVGYATEPLLSYDRRRIRASKFRIKEWDYYFVGNRQKGLSFVVADNGYMGVGGVTVFDFEKRHKQDCQRFSILPLGGLNLPPTSSSGRTLFKKGGMLIDMEASPEQKQITIDIDNFADRKPFHAELVLDEMPEETMVIVTPFEKRHAFYYNEKVNCMKASGCYTLGDESVDLTGNRAVLDWGRGVWTYDNTWYWSSLSVDLPDGSTFGFNLGYGFGDTSAASENMVFYKGRAHKLGEVHFGIPAKNGRDDFMSPWNFTSDDGRLALTFEPVFENRTDVNLLLIRHDAHQVFGQFTGRVVLDDGKALNIEKAFGFAEKVRNRW</sequence>
<dbReference type="InterPro" id="IPR021243">
    <property type="entry name" value="DUF2804"/>
</dbReference>
<dbReference type="Pfam" id="PF10974">
    <property type="entry name" value="DUF2804"/>
    <property type="match status" value="1"/>
</dbReference>
<reference evidence="1 2" key="1">
    <citation type="submission" date="2019-10" db="EMBL/GenBank/DDBJ databases">
        <title>Extracellular Electron Transfer in a Candidatus Methanoperedens spp. Enrichment Culture.</title>
        <authorList>
            <person name="Berger S."/>
            <person name="Rangel Shaw D."/>
            <person name="Berben T."/>
            <person name="In 'T Zandt M."/>
            <person name="Frank J."/>
            <person name="Reimann J."/>
            <person name="Jetten M.S.M."/>
            <person name="Welte C.U."/>
        </authorList>
    </citation>
    <scope>NUCLEOTIDE SEQUENCE [LARGE SCALE GENOMIC DNA]</scope>
    <source>
        <strain evidence="1">SB12</strain>
    </source>
</reference>
<gene>
    <name evidence="1" type="ORF">F9K24_19480</name>
</gene>
<organism evidence="1 2">
    <name type="scientific">Leptonema illini</name>
    <dbReference type="NCBI Taxonomy" id="183"/>
    <lineage>
        <taxon>Bacteria</taxon>
        <taxon>Pseudomonadati</taxon>
        <taxon>Spirochaetota</taxon>
        <taxon>Spirochaetia</taxon>
        <taxon>Leptospirales</taxon>
        <taxon>Leptospiraceae</taxon>
        <taxon>Leptonema</taxon>
    </lineage>
</organism>
<dbReference type="PANTHER" id="PTHR35868:SF3">
    <property type="entry name" value="DUF2804 DOMAIN-CONTAINING PROTEIN"/>
    <property type="match status" value="1"/>
</dbReference>
<dbReference type="Proteomes" id="UP000460298">
    <property type="component" value="Unassembled WGS sequence"/>
</dbReference>
<proteinExistence type="predicted"/>
<evidence type="ECO:0000313" key="1">
    <source>
        <dbReference type="EMBL" id="KAB2929575.1"/>
    </source>
</evidence>
<dbReference type="PANTHER" id="PTHR35868">
    <property type="entry name" value="DUF2804 DOMAIN-CONTAINING PROTEIN-RELATED"/>
    <property type="match status" value="1"/>
</dbReference>
<comment type="caution">
    <text evidence="1">The sequence shown here is derived from an EMBL/GenBank/DDBJ whole genome shotgun (WGS) entry which is preliminary data.</text>
</comment>